<evidence type="ECO:0000256" key="1">
    <source>
        <dbReference type="ARBA" id="ARBA00000085"/>
    </source>
</evidence>
<dbReference type="InterPro" id="IPR011712">
    <property type="entry name" value="Sig_transdc_His_kin_sub3_dim/P"/>
</dbReference>
<keyword evidence="3" id="KW-0597">Phosphoprotein</keyword>
<name>A0ABX0XYB1_9ACTN</name>
<dbReference type="InterPro" id="IPR050482">
    <property type="entry name" value="Sensor_HK_TwoCompSys"/>
</dbReference>
<dbReference type="Proteomes" id="UP000722989">
    <property type="component" value="Unassembled WGS sequence"/>
</dbReference>
<dbReference type="Gene3D" id="1.20.5.1930">
    <property type="match status" value="1"/>
</dbReference>
<feature type="transmembrane region" description="Helical" evidence="10">
    <location>
        <begin position="157"/>
        <end position="178"/>
    </location>
</feature>
<comment type="caution">
    <text evidence="12">The sequence shown here is derived from an EMBL/GenBank/DDBJ whole genome shotgun (WGS) entry which is preliminary data.</text>
</comment>
<dbReference type="Pfam" id="PF02518">
    <property type="entry name" value="HATPase_c"/>
    <property type="match status" value="1"/>
</dbReference>
<reference evidence="12 13" key="1">
    <citation type="submission" date="2020-03" db="EMBL/GenBank/DDBJ databases">
        <title>WGS of the type strain of Planosporangium spp.</title>
        <authorList>
            <person name="Thawai C."/>
        </authorList>
    </citation>
    <scope>NUCLEOTIDE SEQUENCE [LARGE SCALE GENOMIC DNA]</scope>
    <source>
        <strain evidence="12 13">TBRC 5610</strain>
    </source>
</reference>
<dbReference type="GO" id="GO:0016301">
    <property type="term" value="F:kinase activity"/>
    <property type="evidence" value="ECO:0007669"/>
    <property type="project" value="UniProtKB-KW"/>
</dbReference>
<feature type="compositionally biased region" description="Polar residues" evidence="9">
    <location>
        <begin position="1"/>
        <end position="14"/>
    </location>
</feature>
<dbReference type="EMBL" id="JAATVY010000009">
    <property type="protein sequence ID" value="NJC71040.1"/>
    <property type="molecule type" value="Genomic_DNA"/>
</dbReference>
<keyword evidence="10" id="KW-1133">Transmembrane helix</keyword>
<evidence type="ECO:0000256" key="7">
    <source>
        <dbReference type="ARBA" id="ARBA00022840"/>
    </source>
</evidence>
<evidence type="ECO:0000256" key="9">
    <source>
        <dbReference type="SAM" id="MobiDB-lite"/>
    </source>
</evidence>
<evidence type="ECO:0000259" key="11">
    <source>
        <dbReference type="SMART" id="SM00387"/>
    </source>
</evidence>
<dbReference type="EC" id="2.7.13.3" evidence="2"/>
<evidence type="ECO:0000256" key="3">
    <source>
        <dbReference type="ARBA" id="ARBA00022553"/>
    </source>
</evidence>
<feature type="transmembrane region" description="Helical" evidence="10">
    <location>
        <begin position="35"/>
        <end position="57"/>
    </location>
</feature>
<feature type="transmembrane region" description="Helical" evidence="10">
    <location>
        <begin position="63"/>
        <end position="82"/>
    </location>
</feature>
<keyword evidence="5" id="KW-0547">Nucleotide-binding</keyword>
<evidence type="ECO:0000313" key="13">
    <source>
        <dbReference type="Proteomes" id="UP000722989"/>
    </source>
</evidence>
<dbReference type="PANTHER" id="PTHR24421">
    <property type="entry name" value="NITRATE/NITRITE SENSOR PROTEIN NARX-RELATED"/>
    <property type="match status" value="1"/>
</dbReference>
<protein>
    <recommendedName>
        <fullName evidence="2">histidine kinase</fullName>
        <ecNumber evidence="2">2.7.13.3</ecNumber>
    </recommendedName>
</protein>
<accession>A0ABX0XYB1</accession>
<feature type="transmembrane region" description="Helical" evidence="10">
    <location>
        <begin position="89"/>
        <end position="112"/>
    </location>
</feature>
<evidence type="ECO:0000256" key="5">
    <source>
        <dbReference type="ARBA" id="ARBA00022741"/>
    </source>
</evidence>
<keyword evidence="13" id="KW-1185">Reference proteome</keyword>
<keyword evidence="4" id="KW-0808">Transferase</keyword>
<feature type="domain" description="Histidine kinase/HSP90-like ATPase" evidence="11">
    <location>
        <begin position="318"/>
        <end position="413"/>
    </location>
</feature>
<dbReference type="Pfam" id="PF07730">
    <property type="entry name" value="HisKA_3"/>
    <property type="match status" value="1"/>
</dbReference>
<evidence type="ECO:0000256" key="8">
    <source>
        <dbReference type="ARBA" id="ARBA00023012"/>
    </source>
</evidence>
<keyword evidence="10" id="KW-0472">Membrane</keyword>
<dbReference type="InterPro" id="IPR003594">
    <property type="entry name" value="HATPase_dom"/>
</dbReference>
<dbReference type="Pfam" id="PF23539">
    <property type="entry name" value="DUF7134"/>
    <property type="match status" value="1"/>
</dbReference>
<dbReference type="Gene3D" id="3.30.565.10">
    <property type="entry name" value="Histidine kinase-like ATPase, C-terminal domain"/>
    <property type="match status" value="1"/>
</dbReference>
<evidence type="ECO:0000256" key="4">
    <source>
        <dbReference type="ARBA" id="ARBA00022679"/>
    </source>
</evidence>
<organism evidence="12 13">
    <name type="scientific">Planosporangium thailandense</name>
    <dbReference type="NCBI Taxonomy" id="765197"/>
    <lineage>
        <taxon>Bacteria</taxon>
        <taxon>Bacillati</taxon>
        <taxon>Actinomycetota</taxon>
        <taxon>Actinomycetes</taxon>
        <taxon>Micromonosporales</taxon>
        <taxon>Micromonosporaceae</taxon>
        <taxon>Planosporangium</taxon>
    </lineage>
</organism>
<evidence type="ECO:0000256" key="6">
    <source>
        <dbReference type="ARBA" id="ARBA00022777"/>
    </source>
</evidence>
<keyword evidence="7" id="KW-0067">ATP-binding</keyword>
<dbReference type="SMART" id="SM00387">
    <property type="entry name" value="HATPase_c"/>
    <property type="match status" value="1"/>
</dbReference>
<evidence type="ECO:0000256" key="10">
    <source>
        <dbReference type="SAM" id="Phobius"/>
    </source>
</evidence>
<keyword evidence="6 12" id="KW-0418">Kinase</keyword>
<sequence>MMQLTAPVQAQAGSHSGARVESETRAWLRRRPAGVLPDALFAIAIAVFAQINLVFQLDNSTPYGPMPAVAASTLVATAVLALRRVTPLATAVIVAVAIAGPMLVTPLTVTLWGDMLPILVATYSVARHSERARAVIGVAAIVTAVVVVFLRNPESGTVGNLPFVGVPVAVCLVAGRVLRARARSQSDDRARAQQLEAEREEAIGAALAEERARIARELHDIVAHCVSVMVVQAGAAEDLLDRDPQQARAPLQSIQDTGRQAVGELRRMLGLLRGERARLALKPQPGTADLADLVDHMAEIGLPVELTVEGSARPLPPGVDLTVYRIVQEALTNALKHAAPTTAHVVLHYDDQSVRVSVRDTGPTGGSGGAGANRVGHGLIGMHERVGLYGGTLETAAAPGAGFTVTARLPLQAAQR</sequence>
<feature type="region of interest" description="Disordered" evidence="9">
    <location>
        <begin position="1"/>
        <end position="23"/>
    </location>
</feature>
<proteinExistence type="predicted"/>
<feature type="transmembrane region" description="Helical" evidence="10">
    <location>
        <begin position="132"/>
        <end position="150"/>
    </location>
</feature>
<keyword evidence="8" id="KW-0902">Two-component regulatory system</keyword>
<dbReference type="InterPro" id="IPR036890">
    <property type="entry name" value="HATPase_C_sf"/>
</dbReference>
<comment type="catalytic activity">
    <reaction evidence="1">
        <text>ATP + protein L-histidine = ADP + protein N-phospho-L-histidine.</text>
        <dbReference type="EC" id="2.7.13.3"/>
    </reaction>
</comment>
<evidence type="ECO:0000256" key="2">
    <source>
        <dbReference type="ARBA" id="ARBA00012438"/>
    </source>
</evidence>
<keyword evidence="10" id="KW-0812">Transmembrane</keyword>
<dbReference type="PANTHER" id="PTHR24421:SF10">
    <property type="entry name" value="NITRATE_NITRITE SENSOR PROTEIN NARQ"/>
    <property type="match status" value="1"/>
</dbReference>
<evidence type="ECO:0000313" key="12">
    <source>
        <dbReference type="EMBL" id="NJC71040.1"/>
    </source>
</evidence>
<dbReference type="SUPFAM" id="SSF55874">
    <property type="entry name" value="ATPase domain of HSP90 chaperone/DNA topoisomerase II/histidine kinase"/>
    <property type="match status" value="1"/>
</dbReference>
<gene>
    <name evidence="12" type="ORF">HC031_15150</name>
</gene>
<dbReference type="CDD" id="cd16917">
    <property type="entry name" value="HATPase_UhpB-NarQ-NarX-like"/>
    <property type="match status" value="1"/>
</dbReference>
<dbReference type="InterPro" id="IPR055558">
    <property type="entry name" value="DUF7134"/>
</dbReference>